<dbReference type="CDD" id="cd16913">
    <property type="entry name" value="YkuD_like"/>
    <property type="match status" value="1"/>
</dbReference>
<feature type="compositionally biased region" description="Polar residues" evidence="14">
    <location>
        <begin position="44"/>
        <end position="55"/>
    </location>
</feature>
<feature type="active site" description="Proton donor/acceptor" evidence="13">
    <location>
        <position position="389"/>
    </location>
</feature>
<dbReference type="FunFam" id="2.40.440.10:FF:000005">
    <property type="entry name" value="L,D-transpeptidase 2"/>
    <property type="match status" value="1"/>
</dbReference>
<evidence type="ECO:0000256" key="11">
    <source>
        <dbReference type="ARBA" id="ARBA00023316"/>
    </source>
</evidence>
<evidence type="ECO:0000256" key="4">
    <source>
        <dbReference type="ARBA" id="ARBA00022729"/>
    </source>
</evidence>
<keyword evidence="2" id="KW-1003">Cell membrane</keyword>
<keyword evidence="5 13" id="KW-0133">Cell shape</keyword>
<evidence type="ECO:0000256" key="14">
    <source>
        <dbReference type="SAM" id="MobiDB-lite"/>
    </source>
</evidence>
<feature type="domain" description="L,D-TPase catalytic" evidence="15">
    <location>
        <begin position="308"/>
        <end position="431"/>
    </location>
</feature>
<protein>
    <recommendedName>
        <fullName evidence="15">L,D-TPase catalytic domain-containing protein</fullName>
    </recommendedName>
</protein>
<dbReference type="InterPro" id="IPR005490">
    <property type="entry name" value="LD_TPept_cat_dom"/>
</dbReference>
<evidence type="ECO:0000256" key="9">
    <source>
        <dbReference type="ARBA" id="ARBA00023288"/>
    </source>
</evidence>
<evidence type="ECO:0000256" key="3">
    <source>
        <dbReference type="ARBA" id="ARBA00022679"/>
    </source>
</evidence>
<dbReference type="GO" id="GO:0005576">
    <property type="term" value="C:extracellular region"/>
    <property type="evidence" value="ECO:0007669"/>
    <property type="project" value="TreeGrafter"/>
</dbReference>
<dbReference type="GO" id="GO:0071972">
    <property type="term" value="F:peptidoglycan L,D-transpeptidase activity"/>
    <property type="evidence" value="ECO:0007669"/>
    <property type="project" value="TreeGrafter"/>
</dbReference>
<reference evidence="16 17" key="1">
    <citation type="submission" date="2018-11" db="EMBL/GenBank/DDBJ databases">
        <authorList>
            <person name="Da X."/>
        </authorList>
    </citation>
    <scope>NUCLEOTIDE SEQUENCE [LARGE SCALE GENOMIC DNA]</scope>
    <source>
        <strain evidence="16 17">S14-144</strain>
    </source>
</reference>
<evidence type="ECO:0000256" key="7">
    <source>
        <dbReference type="ARBA" id="ARBA00023136"/>
    </source>
</evidence>
<dbReference type="OrthoDB" id="5242354at2"/>
<keyword evidence="17" id="KW-1185">Reference proteome</keyword>
<evidence type="ECO:0000256" key="6">
    <source>
        <dbReference type="ARBA" id="ARBA00022984"/>
    </source>
</evidence>
<evidence type="ECO:0000256" key="2">
    <source>
        <dbReference type="ARBA" id="ARBA00022475"/>
    </source>
</evidence>
<evidence type="ECO:0000256" key="10">
    <source>
        <dbReference type="ARBA" id="ARBA00023315"/>
    </source>
</evidence>
<dbReference type="PANTHER" id="PTHR30582">
    <property type="entry name" value="L,D-TRANSPEPTIDASE"/>
    <property type="match status" value="1"/>
</dbReference>
<comment type="pathway">
    <text evidence="1 13">Cell wall biogenesis; peptidoglycan biosynthesis.</text>
</comment>
<dbReference type="Pfam" id="PF03734">
    <property type="entry name" value="YkuD"/>
    <property type="match status" value="1"/>
</dbReference>
<keyword evidence="3" id="KW-0808">Transferase</keyword>
<feature type="region of interest" description="Disordered" evidence="14">
    <location>
        <begin position="44"/>
        <end position="113"/>
    </location>
</feature>
<keyword evidence="7" id="KW-0472">Membrane</keyword>
<dbReference type="PROSITE" id="PS52029">
    <property type="entry name" value="LD_TPASE"/>
    <property type="match status" value="1"/>
</dbReference>
<dbReference type="InterPro" id="IPR038063">
    <property type="entry name" value="Transpep_catalytic_dom"/>
</dbReference>
<accession>A0A3G8ZIV8</accession>
<keyword evidence="6 13" id="KW-0573">Peptidoglycan synthesis</keyword>
<dbReference type="KEGG" id="nak:EH165_03250"/>
<dbReference type="GO" id="GO:0016746">
    <property type="term" value="F:acyltransferase activity"/>
    <property type="evidence" value="ECO:0007669"/>
    <property type="project" value="UniProtKB-KW"/>
</dbReference>
<evidence type="ECO:0000313" key="16">
    <source>
        <dbReference type="EMBL" id="AZI57322.1"/>
    </source>
</evidence>
<dbReference type="GO" id="GO:0018104">
    <property type="term" value="P:peptidoglycan-protein cross-linking"/>
    <property type="evidence" value="ECO:0007669"/>
    <property type="project" value="TreeGrafter"/>
</dbReference>
<evidence type="ECO:0000313" key="17">
    <source>
        <dbReference type="Proteomes" id="UP000268084"/>
    </source>
</evidence>
<comment type="pathway">
    <text evidence="12">Glycan biosynthesis.</text>
</comment>
<gene>
    <name evidence="16" type="ORF">EH165_03250</name>
</gene>
<proteinExistence type="predicted"/>
<evidence type="ECO:0000256" key="13">
    <source>
        <dbReference type="PROSITE-ProRule" id="PRU01373"/>
    </source>
</evidence>
<dbReference type="Gene3D" id="2.60.40.3780">
    <property type="match status" value="1"/>
</dbReference>
<keyword evidence="10" id="KW-0012">Acyltransferase</keyword>
<organism evidence="16 17">
    <name type="scientific">Nakamurella antarctica</name>
    <dbReference type="NCBI Taxonomy" id="1902245"/>
    <lineage>
        <taxon>Bacteria</taxon>
        <taxon>Bacillati</taxon>
        <taxon>Actinomycetota</taxon>
        <taxon>Actinomycetes</taxon>
        <taxon>Nakamurellales</taxon>
        <taxon>Nakamurellaceae</taxon>
        <taxon>Nakamurella</taxon>
    </lineage>
</organism>
<dbReference type="CDD" id="cd13432">
    <property type="entry name" value="LDT_IgD_like_2"/>
    <property type="match status" value="1"/>
</dbReference>
<evidence type="ECO:0000259" key="15">
    <source>
        <dbReference type="PROSITE" id="PS52029"/>
    </source>
</evidence>
<dbReference type="PANTHER" id="PTHR30582:SF2">
    <property type="entry name" value="L,D-TRANSPEPTIDASE YCIB-RELATED"/>
    <property type="match status" value="1"/>
</dbReference>
<dbReference type="SUPFAM" id="SSF141523">
    <property type="entry name" value="L,D-transpeptidase catalytic domain-like"/>
    <property type="match status" value="1"/>
</dbReference>
<evidence type="ECO:0000256" key="12">
    <source>
        <dbReference type="ARBA" id="ARBA00060592"/>
    </source>
</evidence>
<dbReference type="GO" id="GO:0008360">
    <property type="term" value="P:regulation of cell shape"/>
    <property type="evidence" value="ECO:0007669"/>
    <property type="project" value="UniProtKB-UniRule"/>
</dbReference>
<evidence type="ECO:0000256" key="1">
    <source>
        <dbReference type="ARBA" id="ARBA00004752"/>
    </source>
</evidence>
<dbReference type="UniPathway" id="UPA00219"/>
<feature type="active site" description="Nucleophile" evidence="13">
    <location>
        <position position="407"/>
    </location>
</feature>
<keyword evidence="11 13" id="KW-0961">Cell wall biogenesis/degradation</keyword>
<feature type="compositionally biased region" description="Low complexity" evidence="14">
    <location>
        <begin position="56"/>
        <end position="107"/>
    </location>
</feature>
<dbReference type="AlphaFoldDB" id="A0A3G8ZIV8"/>
<dbReference type="InterPro" id="IPR050979">
    <property type="entry name" value="LD-transpeptidase"/>
</dbReference>
<dbReference type="EMBL" id="CP034170">
    <property type="protein sequence ID" value="AZI57322.1"/>
    <property type="molecule type" value="Genomic_DNA"/>
</dbReference>
<keyword evidence="9" id="KW-0449">Lipoprotein</keyword>
<evidence type="ECO:0000256" key="8">
    <source>
        <dbReference type="ARBA" id="ARBA00023139"/>
    </source>
</evidence>
<name>A0A3G8ZIV8_9ACTN</name>
<dbReference type="Gene3D" id="2.40.440.10">
    <property type="entry name" value="L,D-transpeptidase catalytic domain-like"/>
    <property type="match status" value="1"/>
</dbReference>
<evidence type="ECO:0000256" key="5">
    <source>
        <dbReference type="ARBA" id="ARBA00022960"/>
    </source>
</evidence>
<reference evidence="16 17" key="2">
    <citation type="submission" date="2018-12" db="EMBL/GenBank/DDBJ databases">
        <title>Nakamurella antarcticus sp. nov., isolated from Antarctica South Shetland Islands soil.</title>
        <authorList>
            <person name="Peng F."/>
        </authorList>
    </citation>
    <scope>NUCLEOTIDE SEQUENCE [LARGE SCALE GENOMIC DNA]</scope>
    <source>
        <strain evidence="16 17">S14-144</strain>
    </source>
</reference>
<dbReference type="InterPro" id="IPR041280">
    <property type="entry name" value="Big_10"/>
</dbReference>
<sequence>MEGVKSTKRAVLGDGAKMKSKMVIAVLATGALFLSACTGVSDQSAPSTAGSLSRDASTSSVSASSAATVPALRPTAPGASSVTASASSTTTASSTPPATPTSSSPAAPATPPVQWSFSPAADAVDISPVEPVVVSVAAGSLVAVTMTNPNGIAVEGVLAADSLSWKSTTPLGYGKTYAIAAVAVDAGGVQVPQAYSFSTLTPRNKALTTAFPTDGMTVGVGQPIALFFDEGIADKAGVEKLISITSAPANVVGAFYWMSDRQVNWRPQEYWPAGTAVEVAVTTYGRDLGNGIYGQADKKFSFTIGQSKIATVDNNTHMMTVSVDGAVVKEMPVSLGTNKYPTYNGVHVVAEAYDKKIMDSSTWGLVGAGAYRTEVLYATRISSSGEFVHAAPWSVWAQGSENVSHGCVNVSTENALWFYENFGFGDIVDIRNTVGPPLQVWDGYGDWNVPWETYSQGGFRS</sequence>
<dbReference type="Gene3D" id="2.60.40.3710">
    <property type="match status" value="1"/>
</dbReference>
<keyword evidence="8" id="KW-0564">Palmitate</keyword>
<dbReference type="Proteomes" id="UP000268084">
    <property type="component" value="Chromosome"/>
</dbReference>
<keyword evidence="4" id="KW-0732">Signal</keyword>
<dbReference type="Pfam" id="PF17964">
    <property type="entry name" value="Big_10"/>
    <property type="match status" value="1"/>
</dbReference>
<dbReference type="GO" id="GO:0071555">
    <property type="term" value="P:cell wall organization"/>
    <property type="evidence" value="ECO:0007669"/>
    <property type="project" value="UniProtKB-UniRule"/>
</dbReference>